<feature type="transmembrane region" description="Helical" evidence="1">
    <location>
        <begin position="128"/>
        <end position="145"/>
    </location>
</feature>
<feature type="domain" description="EamA" evidence="2">
    <location>
        <begin position="12"/>
        <end position="144"/>
    </location>
</feature>
<dbReference type="InterPro" id="IPR000620">
    <property type="entry name" value="EamA_dom"/>
</dbReference>
<feature type="transmembrane region" description="Helical" evidence="1">
    <location>
        <begin position="12"/>
        <end position="31"/>
    </location>
</feature>
<evidence type="ECO:0000313" key="3">
    <source>
        <dbReference type="EMBL" id="PIT86967.1"/>
    </source>
</evidence>
<evidence type="ECO:0000256" key="1">
    <source>
        <dbReference type="SAM" id="Phobius"/>
    </source>
</evidence>
<comment type="caution">
    <text evidence="3">The sequence shown here is derived from an EMBL/GenBank/DDBJ whole genome shotgun (WGS) entry which is preliminary data.</text>
</comment>
<feature type="transmembrane region" description="Helical" evidence="1">
    <location>
        <begin position="104"/>
        <end position="122"/>
    </location>
</feature>
<proteinExistence type="predicted"/>
<dbReference type="GO" id="GO:0016020">
    <property type="term" value="C:membrane"/>
    <property type="evidence" value="ECO:0007669"/>
    <property type="project" value="InterPro"/>
</dbReference>
<keyword evidence="1" id="KW-0812">Transmembrane</keyword>
<feature type="transmembrane region" description="Helical" evidence="1">
    <location>
        <begin position="288"/>
        <end position="307"/>
    </location>
</feature>
<name>A0A2M6W2F1_9BACT</name>
<reference evidence="4" key="1">
    <citation type="submission" date="2017-09" db="EMBL/GenBank/DDBJ databases">
        <title>Depth-based differentiation of microbial function through sediment-hosted aquifers and enrichment of novel symbionts in the deep terrestrial subsurface.</title>
        <authorList>
            <person name="Probst A.J."/>
            <person name="Ladd B."/>
            <person name="Jarett J.K."/>
            <person name="Geller-Mcgrath D.E."/>
            <person name="Sieber C.M.K."/>
            <person name="Emerson J.B."/>
            <person name="Anantharaman K."/>
            <person name="Thomas B.C."/>
            <person name="Malmstrom R."/>
            <person name="Stieglmeier M."/>
            <person name="Klingl A."/>
            <person name="Woyke T."/>
            <person name="Ryan C.M."/>
            <person name="Banfield J.F."/>
        </authorList>
    </citation>
    <scope>NUCLEOTIDE SEQUENCE [LARGE SCALE GENOMIC DNA]</scope>
</reference>
<feature type="transmembrane region" description="Helical" evidence="1">
    <location>
        <begin position="43"/>
        <end position="61"/>
    </location>
</feature>
<feature type="transmembrane region" description="Helical" evidence="1">
    <location>
        <begin position="73"/>
        <end position="92"/>
    </location>
</feature>
<dbReference type="Pfam" id="PF00892">
    <property type="entry name" value="EamA"/>
    <property type="match status" value="1"/>
</dbReference>
<dbReference type="Proteomes" id="UP000229362">
    <property type="component" value="Unassembled WGS sequence"/>
</dbReference>
<dbReference type="EMBL" id="PFBZ01000010">
    <property type="protein sequence ID" value="PIT86967.1"/>
    <property type="molecule type" value="Genomic_DNA"/>
</dbReference>
<keyword evidence="1" id="KW-0472">Membrane</keyword>
<protein>
    <recommendedName>
        <fullName evidence="2">EamA domain-containing protein</fullName>
    </recommendedName>
</protein>
<accession>A0A2M6W2F1</accession>
<organism evidence="3 4">
    <name type="scientific">Candidatus Magasanikbacteria bacterium CG10_big_fil_rev_8_21_14_0_10_43_6</name>
    <dbReference type="NCBI Taxonomy" id="1974650"/>
    <lineage>
        <taxon>Bacteria</taxon>
        <taxon>Candidatus Magasanikiibacteriota</taxon>
    </lineage>
</organism>
<keyword evidence="1" id="KW-1133">Transmembrane helix</keyword>
<dbReference type="AlphaFoldDB" id="A0A2M6W2F1"/>
<feature type="transmembrane region" description="Helical" evidence="1">
    <location>
        <begin position="223"/>
        <end position="240"/>
    </location>
</feature>
<feature type="transmembrane region" description="Helical" evidence="1">
    <location>
        <begin position="157"/>
        <end position="175"/>
    </location>
</feature>
<evidence type="ECO:0000259" key="2">
    <source>
        <dbReference type="Pfam" id="PF00892"/>
    </source>
</evidence>
<sequence length="308" mass="34925">MCLKIAYTMGTMFWLFLVLTTHFSWALSNIADKYILEHKFGNPYVYMLWTTLFGTSVFLLIPFVDFSAFDARSLMFTVLGSMCFFAGGFPYAKAVQIEEVTRINVWWSLQPIFGIFIGFAFGKYLAPAELAAVGILFVAAFLASLHAKKKVLSMSPALLLMMLSTFLFALYAAFLHEATQMVPFFSAFVVSTIVKVLIAWGIAFMPRFRQVQKKAFQQVNKSIVLWFVFIFITGNIGIYLNHWALSLKHASLVFAFEASQAIFIFIMAMLLHNINPALLQEEFDRENIMFKLFAIVLMIVGVLVLAFA</sequence>
<feature type="transmembrane region" description="Helical" evidence="1">
    <location>
        <begin position="181"/>
        <end position="202"/>
    </location>
</feature>
<evidence type="ECO:0000313" key="4">
    <source>
        <dbReference type="Proteomes" id="UP000229362"/>
    </source>
</evidence>
<feature type="transmembrane region" description="Helical" evidence="1">
    <location>
        <begin position="252"/>
        <end position="276"/>
    </location>
</feature>
<gene>
    <name evidence="3" type="ORF">COU33_00210</name>
</gene>